<dbReference type="EMBL" id="AP008212">
    <property type="protein sequence ID" value="BAF19186.1"/>
    <property type="molecule type" value="Genomic_DNA"/>
</dbReference>
<reference evidence="2" key="2">
    <citation type="journal article" date="2008" name="Nucleic Acids Res.">
        <title>The rice annotation project database (RAP-DB): 2008 update.</title>
        <authorList>
            <consortium name="The rice annotation project (RAP)"/>
        </authorList>
    </citation>
    <scope>GENOME REANNOTATION</scope>
    <source>
        <strain evidence="2">cv. Nipponbare</strain>
    </source>
</reference>
<dbReference type="KEGG" id="dosa:Os06g0243900"/>
<protein>
    <submittedName>
        <fullName evidence="1">Os06g0243900 protein</fullName>
    </submittedName>
</protein>
<reference evidence="1 2" key="1">
    <citation type="journal article" date="2005" name="Nature">
        <title>The map-based sequence of the rice genome.</title>
        <authorList>
            <consortium name="International rice genome sequencing project (IRGSP)"/>
            <person name="Matsumoto T."/>
            <person name="Wu J."/>
            <person name="Kanamori H."/>
            <person name="Katayose Y."/>
            <person name="Fujisawa M."/>
            <person name="Namiki N."/>
            <person name="Mizuno H."/>
            <person name="Yamamoto K."/>
            <person name="Antonio B.A."/>
            <person name="Baba T."/>
            <person name="Sakata K."/>
            <person name="Nagamura Y."/>
            <person name="Aoki H."/>
            <person name="Arikawa K."/>
            <person name="Arita K."/>
            <person name="Bito T."/>
            <person name="Chiden Y."/>
            <person name="Fujitsuka N."/>
            <person name="Fukunaka R."/>
            <person name="Hamada M."/>
            <person name="Harada C."/>
            <person name="Hayashi A."/>
            <person name="Hijishita S."/>
            <person name="Honda M."/>
            <person name="Hosokawa S."/>
            <person name="Ichikawa Y."/>
            <person name="Idonuma A."/>
            <person name="Iijima M."/>
            <person name="Ikeda M."/>
            <person name="Ikeno M."/>
            <person name="Ito K."/>
            <person name="Ito S."/>
            <person name="Ito T."/>
            <person name="Ito Y."/>
            <person name="Ito Y."/>
            <person name="Iwabuchi A."/>
            <person name="Kamiya K."/>
            <person name="Karasawa W."/>
            <person name="Kurita K."/>
            <person name="Katagiri S."/>
            <person name="Kikuta A."/>
            <person name="Kobayashi H."/>
            <person name="Kobayashi N."/>
            <person name="Machita K."/>
            <person name="Maehara T."/>
            <person name="Masukawa M."/>
            <person name="Mizubayashi T."/>
            <person name="Mukai Y."/>
            <person name="Nagasaki H."/>
            <person name="Nagata Y."/>
            <person name="Naito S."/>
            <person name="Nakashima M."/>
            <person name="Nakama Y."/>
            <person name="Nakamichi Y."/>
            <person name="Nakamura M."/>
            <person name="Meguro A."/>
            <person name="Negishi M."/>
            <person name="Ohta I."/>
            <person name="Ohta T."/>
            <person name="Okamoto M."/>
            <person name="Ono N."/>
            <person name="Saji S."/>
            <person name="Sakaguchi M."/>
            <person name="Sakai K."/>
            <person name="Shibata M."/>
            <person name="Shimokawa T."/>
            <person name="Song J."/>
            <person name="Takazaki Y."/>
            <person name="Terasawa K."/>
            <person name="Tsugane M."/>
            <person name="Tsuji K."/>
            <person name="Ueda S."/>
            <person name="Waki K."/>
            <person name="Yamagata H."/>
            <person name="Yamamoto M."/>
            <person name="Yamamoto S."/>
            <person name="Yamane H."/>
            <person name="Yoshiki S."/>
            <person name="Yoshihara R."/>
            <person name="Yukawa K."/>
            <person name="Zhong H."/>
            <person name="Yano M."/>
            <person name="Yuan Q."/>
            <person name="Ouyang S."/>
            <person name="Liu J."/>
            <person name="Jones K.M."/>
            <person name="Gansberger K."/>
            <person name="Moffat K."/>
            <person name="Hill J."/>
            <person name="Bera J."/>
            <person name="Fadrosh D."/>
            <person name="Jin S."/>
            <person name="Johri S."/>
            <person name="Kim M."/>
            <person name="Overton L."/>
            <person name="Reardon M."/>
            <person name="Tsitrin T."/>
            <person name="Vuong H."/>
            <person name="Weaver B."/>
            <person name="Ciecko A."/>
            <person name="Tallon L."/>
            <person name="Jackson J."/>
            <person name="Pai G."/>
            <person name="Aken S.V."/>
            <person name="Utterback T."/>
            <person name="Reidmuller S."/>
            <person name="Feldblyum T."/>
            <person name="Hsiao J."/>
            <person name="Zismann V."/>
            <person name="Iobst S."/>
            <person name="de Vazeille A.R."/>
            <person name="Buell C.R."/>
            <person name="Ying K."/>
            <person name="Li Y."/>
            <person name="Lu T."/>
            <person name="Huang Y."/>
            <person name="Zhao Q."/>
            <person name="Feng Q."/>
            <person name="Zhang L."/>
            <person name="Zhu J."/>
            <person name="Weng Q."/>
            <person name="Mu J."/>
            <person name="Lu Y."/>
            <person name="Fan D."/>
            <person name="Liu Y."/>
            <person name="Guan J."/>
            <person name="Zhang Y."/>
            <person name="Yu S."/>
            <person name="Liu X."/>
            <person name="Zhang Y."/>
            <person name="Hong G."/>
            <person name="Han B."/>
            <person name="Choisne N."/>
            <person name="Demange N."/>
            <person name="Orjeda G."/>
            <person name="Samain S."/>
            <person name="Cattolico L."/>
            <person name="Pelletier E."/>
            <person name="Couloux A."/>
            <person name="Segurens B."/>
            <person name="Wincker P."/>
            <person name="D'Hont A."/>
            <person name="Scarpelli C."/>
            <person name="Weissenbach J."/>
            <person name="Salanoubat M."/>
            <person name="Quetier F."/>
            <person name="Yu Y."/>
            <person name="Kim H.R."/>
            <person name="Rambo T."/>
            <person name="Currie J."/>
            <person name="Collura K."/>
            <person name="Luo M."/>
            <person name="Yang T."/>
            <person name="Ammiraju J.S.S."/>
            <person name="Engler F."/>
            <person name="Soderlund C."/>
            <person name="Wing R.A."/>
            <person name="Palmer L.E."/>
            <person name="de la Bastide M."/>
            <person name="Spiegel L."/>
            <person name="Nascimento L."/>
            <person name="Zutavern T."/>
            <person name="O'Shaughnessy A."/>
            <person name="Dike S."/>
            <person name="Dedhia N."/>
            <person name="Preston R."/>
            <person name="Balija V."/>
            <person name="McCombie W.R."/>
            <person name="Chow T."/>
            <person name="Chen H."/>
            <person name="Chung M."/>
            <person name="Chen C."/>
            <person name="Shaw J."/>
            <person name="Wu H."/>
            <person name="Hsiao K."/>
            <person name="Chao Y."/>
            <person name="Chu M."/>
            <person name="Cheng C."/>
            <person name="Hour A."/>
            <person name="Lee P."/>
            <person name="Lin S."/>
            <person name="Lin Y."/>
            <person name="Liou J."/>
            <person name="Liu S."/>
            <person name="Hsing Y."/>
            <person name="Raghuvanshi S."/>
            <person name="Mohanty A."/>
            <person name="Bharti A.K."/>
            <person name="Gaur A."/>
            <person name="Gupta V."/>
            <person name="Kumar D."/>
            <person name="Ravi V."/>
            <person name="Vij S."/>
            <person name="Kapur A."/>
            <person name="Khurana P."/>
            <person name="Khurana P."/>
            <person name="Khurana J.P."/>
            <person name="Tyagi A.K."/>
            <person name="Gaikwad K."/>
            <person name="Singh A."/>
            <person name="Dalal V."/>
            <person name="Srivastava S."/>
            <person name="Dixit A."/>
            <person name="Pal A.K."/>
            <person name="Ghazi I.A."/>
            <person name="Yadav M."/>
            <person name="Pandit A."/>
            <person name="Bhargava A."/>
            <person name="Sureshbabu K."/>
            <person name="Batra K."/>
            <person name="Sharma T.R."/>
            <person name="Mohapatra T."/>
            <person name="Singh N.K."/>
            <person name="Messing J."/>
            <person name="Nelson A.B."/>
            <person name="Fuks G."/>
            <person name="Kavchok S."/>
            <person name="Keizer G."/>
            <person name="Linton E."/>
            <person name="Llaca V."/>
            <person name="Song R."/>
            <person name="Tanyolac B."/>
            <person name="Young S."/>
            <person name="Ho-Il K."/>
            <person name="Hahn J.H."/>
            <person name="Sangsakoo G."/>
            <person name="Vanavichit A."/>
            <person name="de Mattos Luiz.A.T."/>
            <person name="Zimmer P.D."/>
            <person name="Malone G."/>
            <person name="Dellagostin O."/>
            <person name="de Oliveira A.C."/>
            <person name="Bevan M."/>
            <person name="Bancroft I."/>
            <person name="Minx P."/>
            <person name="Cordum H."/>
            <person name="Wilson R."/>
            <person name="Cheng Z."/>
            <person name="Jin W."/>
            <person name="Jiang J."/>
            <person name="Leong S.A."/>
            <person name="Iwama H."/>
            <person name="Gojobori T."/>
            <person name="Itoh T."/>
            <person name="Niimura Y."/>
            <person name="Fujii Y."/>
            <person name="Habara T."/>
            <person name="Sakai H."/>
            <person name="Sato Y."/>
            <person name="Wilson G."/>
            <person name="Kumar K."/>
            <person name="McCouch S."/>
            <person name="Juretic N."/>
            <person name="Hoen D."/>
            <person name="Wright S."/>
            <person name="Bruskiewich R."/>
            <person name="Bureau T."/>
            <person name="Miyao A."/>
            <person name="Hirochika H."/>
            <person name="Nishikawa T."/>
            <person name="Kadowaki K."/>
            <person name="Sugiura M."/>
            <person name="Burr B."/>
            <person name="Sasaki T."/>
        </authorList>
    </citation>
    <scope>NUCLEOTIDE SEQUENCE [LARGE SCALE GENOMIC DNA]</scope>
    <source>
        <strain evidence="2">cv. Nipponbare</strain>
    </source>
</reference>
<sequence>MEIGLLIEDIGVQHNSRRRNVPPQDAEFGRCSVHTIDGTILRCVPENANGGSTRNGKGEHFGKGKAWCSRSLVAQRYRMEAVLLPWDEMLRST</sequence>
<gene>
    <name evidence="1" type="ordered locus">Os06g0243900</name>
</gene>
<proteinExistence type="predicted"/>
<organism evidence="1 2">
    <name type="scientific">Oryza sativa subsp. japonica</name>
    <name type="common">Rice</name>
    <dbReference type="NCBI Taxonomy" id="39947"/>
    <lineage>
        <taxon>Eukaryota</taxon>
        <taxon>Viridiplantae</taxon>
        <taxon>Streptophyta</taxon>
        <taxon>Embryophyta</taxon>
        <taxon>Tracheophyta</taxon>
        <taxon>Spermatophyta</taxon>
        <taxon>Magnoliopsida</taxon>
        <taxon>Liliopsida</taxon>
        <taxon>Poales</taxon>
        <taxon>Poaceae</taxon>
        <taxon>BOP clade</taxon>
        <taxon>Oryzoideae</taxon>
        <taxon>Oryzeae</taxon>
        <taxon>Oryzinae</taxon>
        <taxon>Oryza</taxon>
        <taxon>Oryza sativa</taxon>
    </lineage>
</organism>
<name>A0A0P0WV58_ORYSJ</name>
<dbReference type="Proteomes" id="UP000000763">
    <property type="component" value="Chromosome 6"/>
</dbReference>
<dbReference type="AlphaFoldDB" id="A0A0P0WV58"/>
<dbReference type="Gramene" id="Os06t0243900-01">
    <property type="protein sequence ID" value="Os06t0243900-01"/>
    <property type="gene ID" value="Os06g0243900"/>
</dbReference>
<accession>A0A0P0WV58</accession>
<evidence type="ECO:0000313" key="2">
    <source>
        <dbReference type="Proteomes" id="UP000000763"/>
    </source>
</evidence>
<evidence type="ECO:0000313" key="1">
    <source>
        <dbReference type="EMBL" id="BAF19186.1"/>
    </source>
</evidence>